<evidence type="ECO:0000256" key="1">
    <source>
        <dbReference type="SAM" id="MobiDB-lite"/>
    </source>
</evidence>
<reference evidence="2 3" key="1">
    <citation type="submission" date="2018-06" db="EMBL/GenBank/DDBJ databases">
        <authorList>
            <consortium name="Pathogen Informatics"/>
            <person name="Doyle S."/>
        </authorList>
    </citation>
    <scope>NUCLEOTIDE SEQUENCE [LARGE SCALE GENOMIC DNA]</scope>
    <source>
        <strain evidence="2 3">NCTC5798</strain>
    </source>
</reference>
<sequence>MSRVDRSWAKFNDMMSNTRVQKAIQSGKTTPEDVTKLVFSQSPAERAQLYRLLDDSGRQNARAALVQRAMDKATSDSGKLSVEKFINEMKRNRKQAETFFRGEHGKQLDGIMKYLDSTRQAATAARKPTNRANGSWSSGADNSSCVCYKPNVCKSCGSWRWYRYGWQGL</sequence>
<accession>A0A379V335</accession>
<evidence type="ECO:0000313" key="2">
    <source>
        <dbReference type="EMBL" id="SUG74637.1"/>
    </source>
</evidence>
<evidence type="ECO:0000313" key="3">
    <source>
        <dbReference type="Proteomes" id="UP000255534"/>
    </source>
</evidence>
<organism evidence="2 3">
    <name type="scientific">Salmonella enterica I</name>
    <dbReference type="NCBI Taxonomy" id="59201"/>
    <lineage>
        <taxon>Bacteria</taxon>
        <taxon>Pseudomonadati</taxon>
        <taxon>Pseudomonadota</taxon>
        <taxon>Gammaproteobacteria</taxon>
        <taxon>Enterobacterales</taxon>
        <taxon>Enterobacteriaceae</taxon>
        <taxon>Salmonella</taxon>
    </lineage>
</organism>
<feature type="region of interest" description="Disordered" evidence="1">
    <location>
        <begin position="122"/>
        <end position="141"/>
    </location>
</feature>
<dbReference type="Proteomes" id="UP000255534">
    <property type="component" value="Unassembled WGS sequence"/>
</dbReference>
<gene>
    <name evidence="2" type="ORF">NCTC5798_05956</name>
</gene>
<feature type="compositionally biased region" description="Polar residues" evidence="1">
    <location>
        <begin position="130"/>
        <end position="141"/>
    </location>
</feature>
<dbReference type="AlphaFoldDB" id="A0A379V335"/>
<name>A0A379V335_SALET</name>
<proteinExistence type="predicted"/>
<protein>
    <submittedName>
        <fullName evidence="2">Phage DNA transfer protein</fullName>
    </submittedName>
</protein>
<dbReference type="EMBL" id="UGXK01000001">
    <property type="protein sequence ID" value="SUG74637.1"/>
    <property type="molecule type" value="Genomic_DNA"/>
</dbReference>